<feature type="transmembrane region" description="Helical" evidence="2">
    <location>
        <begin position="356"/>
        <end position="377"/>
    </location>
</feature>
<comment type="caution">
    <text evidence="4">The sequence shown here is derived from an EMBL/GenBank/DDBJ whole genome shotgun (WGS) entry which is preliminary data.</text>
</comment>
<dbReference type="EC" id="2.3.-.-" evidence="4"/>
<feature type="transmembrane region" description="Helical" evidence="2">
    <location>
        <begin position="90"/>
        <end position="110"/>
    </location>
</feature>
<feature type="transmembrane region" description="Helical" evidence="2">
    <location>
        <begin position="49"/>
        <end position="69"/>
    </location>
</feature>
<keyword evidence="2" id="KW-1133">Transmembrane helix</keyword>
<dbReference type="PANTHER" id="PTHR23028">
    <property type="entry name" value="ACETYLTRANSFERASE"/>
    <property type="match status" value="1"/>
</dbReference>
<dbReference type="InterPro" id="IPR050879">
    <property type="entry name" value="Acyltransferase_3"/>
</dbReference>
<evidence type="ECO:0000313" key="5">
    <source>
        <dbReference type="Proteomes" id="UP001597024"/>
    </source>
</evidence>
<protein>
    <submittedName>
        <fullName evidence="4">Acyltransferase family protein</fullName>
        <ecNumber evidence="4">2.3.-.-</ecNumber>
    </submittedName>
</protein>
<feature type="region of interest" description="Disordered" evidence="1">
    <location>
        <begin position="395"/>
        <end position="420"/>
    </location>
</feature>
<feature type="transmembrane region" description="Helical" evidence="2">
    <location>
        <begin position="166"/>
        <end position="187"/>
    </location>
</feature>
<gene>
    <name evidence="4" type="ORF">ACFQ08_04125</name>
</gene>
<dbReference type="Pfam" id="PF01757">
    <property type="entry name" value="Acyl_transf_3"/>
    <property type="match status" value="1"/>
</dbReference>
<evidence type="ECO:0000256" key="1">
    <source>
        <dbReference type="SAM" id="MobiDB-lite"/>
    </source>
</evidence>
<keyword evidence="4" id="KW-0808">Transferase</keyword>
<feature type="transmembrane region" description="Helical" evidence="2">
    <location>
        <begin position="217"/>
        <end position="232"/>
    </location>
</feature>
<evidence type="ECO:0000313" key="4">
    <source>
        <dbReference type="EMBL" id="MFD0883742.1"/>
    </source>
</evidence>
<organism evidence="4 5">
    <name type="scientific">Streptosporangium algeriense</name>
    <dbReference type="NCBI Taxonomy" id="1682748"/>
    <lineage>
        <taxon>Bacteria</taxon>
        <taxon>Bacillati</taxon>
        <taxon>Actinomycetota</taxon>
        <taxon>Actinomycetes</taxon>
        <taxon>Streptosporangiales</taxon>
        <taxon>Streptosporangiaceae</taxon>
        <taxon>Streptosporangium</taxon>
    </lineage>
</organism>
<proteinExistence type="predicted"/>
<keyword evidence="5" id="KW-1185">Reference proteome</keyword>
<evidence type="ECO:0000256" key="2">
    <source>
        <dbReference type="SAM" id="Phobius"/>
    </source>
</evidence>
<dbReference type="PANTHER" id="PTHR23028:SF131">
    <property type="entry name" value="BLR2367 PROTEIN"/>
    <property type="match status" value="1"/>
</dbReference>
<reference evidence="5" key="1">
    <citation type="journal article" date="2019" name="Int. J. Syst. Evol. Microbiol.">
        <title>The Global Catalogue of Microorganisms (GCM) 10K type strain sequencing project: providing services to taxonomists for standard genome sequencing and annotation.</title>
        <authorList>
            <consortium name="The Broad Institute Genomics Platform"/>
            <consortium name="The Broad Institute Genome Sequencing Center for Infectious Disease"/>
            <person name="Wu L."/>
            <person name="Ma J."/>
        </authorList>
    </citation>
    <scope>NUCLEOTIDE SEQUENCE [LARGE SCALE GENOMIC DNA]</scope>
    <source>
        <strain evidence="5">CCUG 62974</strain>
    </source>
</reference>
<dbReference type="EMBL" id="JBHTHX010000068">
    <property type="protein sequence ID" value="MFD0883742.1"/>
    <property type="molecule type" value="Genomic_DNA"/>
</dbReference>
<accession>A0ABW3DL81</accession>
<dbReference type="InterPro" id="IPR002656">
    <property type="entry name" value="Acyl_transf_3_dom"/>
</dbReference>
<feature type="transmembrane region" description="Helical" evidence="2">
    <location>
        <begin position="193"/>
        <end position="210"/>
    </location>
</feature>
<evidence type="ECO:0000259" key="3">
    <source>
        <dbReference type="Pfam" id="PF01757"/>
    </source>
</evidence>
<keyword evidence="2" id="KW-0472">Membrane</keyword>
<keyword evidence="4" id="KW-0012">Acyltransferase</keyword>
<dbReference type="GO" id="GO:0016746">
    <property type="term" value="F:acyltransferase activity"/>
    <property type="evidence" value="ECO:0007669"/>
    <property type="project" value="UniProtKB-KW"/>
</dbReference>
<feature type="domain" description="Acyltransferase 3" evidence="3">
    <location>
        <begin position="20"/>
        <end position="374"/>
    </location>
</feature>
<feature type="transmembrane region" description="Helical" evidence="2">
    <location>
        <begin position="292"/>
        <end position="310"/>
    </location>
</feature>
<keyword evidence="2" id="KW-0812">Transmembrane</keyword>
<dbReference type="Proteomes" id="UP001597024">
    <property type="component" value="Unassembled WGS sequence"/>
</dbReference>
<sequence length="420" mass="44948">MSPPALPPSSPLPATGGRLAWLDALRGVGAVAVLLEHLLPWFMPALRPYWFNLGMYGVLVFFLVSGYIIPVSLEGRGDVRAFWISRAFRLYPIYLLVVGIVLVMAFWLPVREQVPRDLSAVAGHVTMLQDVLHMGGLADTMWTLSYEMVFYLLVTALFVRGLHLRSGLVAVVFGVLGVGAGLVLSGPTLGGPWPAYVAGALFCVGMVCVVSGRLRTAAACVLGVMAVVLTLLSGFVPWLGAAILAVMFTGTAIRRWEQGTGGPLPVAVATVLVALAPVWSVQAGWWWVQPGVWITTIALAGATFAGAMALRERRLPRPVVWLGLISYSLYLLHHPLLRLVSAVLGDVRAMPQMVQLSVSAACVTAVVGLSWLTYRYIELPMQRFGRRLAHMPSSGEAISGASGESGASADRSSSFSEPTG</sequence>
<feature type="transmembrane region" description="Helical" evidence="2">
    <location>
        <begin position="141"/>
        <end position="159"/>
    </location>
</feature>
<feature type="transmembrane region" description="Helical" evidence="2">
    <location>
        <begin position="319"/>
        <end position="336"/>
    </location>
</feature>
<name>A0ABW3DL81_9ACTN</name>